<protein>
    <submittedName>
        <fullName evidence="1">Uncharacterized protein</fullName>
    </submittedName>
</protein>
<proteinExistence type="predicted"/>
<sequence>MTAIAIFSSFHRASICSLSSVIYLKSSAKSDFTHKKNASL</sequence>
<reference evidence="1" key="1">
    <citation type="submission" date="2013-11" db="EMBL/GenBank/DDBJ databases">
        <title>Microbial diversity, functional groups and degradation webs in Northern and Southern Mediterranean and Red Sea marine crude oil polluted sites.</title>
        <authorList>
            <person name="Daffonchio D."/>
            <person name="Mapelli F."/>
            <person name="Ferrer M."/>
            <person name="Richter M."/>
            <person name="Cherif A."/>
            <person name="Malkawi H.I."/>
            <person name="Yakimov M.M."/>
            <person name="Abdel-Fattah Y.R."/>
            <person name="Blaghen M."/>
            <person name="Golyshin P.N."/>
            <person name="Kalogerakis N."/>
            <person name="Boon N."/>
            <person name="Magagnini M."/>
            <person name="Fava F."/>
        </authorList>
    </citation>
    <scope>NUCLEOTIDE SEQUENCE</scope>
</reference>
<organism evidence="1">
    <name type="scientific">marine sediment metagenome</name>
    <dbReference type="NCBI Taxonomy" id="412755"/>
    <lineage>
        <taxon>unclassified sequences</taxon>
        <taxon>metagenomes</taxon>
        <taxon>ecological metagenomes</taxon>
    </lineage>
</organism>
<gene>
    <name evidence="1" type="ORF">MGSAQ_000556</name>
</gene>
<accession>A0A1B6NWW6</accession>
<evidence type="ECO:0000313" key="1">
    <source>
        <dbReference type="EMBL" id="KTF07949.1"/>
    </source>
</evidence>
<dbReference type="EMBL" id="AYSL01000243">
    <property type="protein sequence ID" value="KTF07949.1"/>
    <property type="molecule type" value="Genomic_DNA"/>
</dbReference>
<dbReference type="AlphaFoldDB" id="A0A1B6NWW6"/>
<name>A0A1B6NWW6_9ZZZZ</name>
<comment type="caution">
    <text evidence="1">The sequence shown here is derived from an EMBL/GenBank/DDBJ whole genome shotgun (WGS) entry which is preliminary data.</text>
</comment>